<evidence type="ECO:0000256" key="11">
    <source>
        <dbReference type="PIRSR" id="PIRSR000615-3"/>
    </source>
</evidence>
<dbReference type="PANTHER" id="PTHR24416:SF527">
    <property type="entry name" value="PROTO-ONCOGENE TYROSINE-PROTEIN KINASE ROS"/>
    <property type="match status" value="1"/>
</dbReference>
<dbReference type="EMBL" id="LBMM01018498">
    <property type="protein sequence ID" value="KMQ83770.1"/>
    <property type="molecule type" value="Genomic_DNA"/>
</dbReference>
<evidence type="ECO:0000256" key="5">
    <source>
        <dbReference type="ARBA" id="ARBA00022777"/>
    </source>
</evidence>
<dbReference type="InterPro" id="IPR017441">
    <property type="entry name" value="Protein_kinase_ATP_BS"/>
</dbReference>
<dbReference type="InterPro" id="IPR002011">
    <property type="entry name" value="Tyr_kinase_rcpt_2_CS"/>
</dbReference>
<evidence type="ECO:0000256" key="10">
    <source>
        <dbReference type="PIRSR" id="PIRSR000615-2"/>
    </source>
</evidence>
<dbReference type="EC" id="2.7.10.1" evidence="13"/>
<evidence type="ECO:0000256" key="9">
    <source>
        <dbReference type="PIRSR" id="PIRSR000615-1"/>
    </source>
</evidence>
<evidence type="ECO:0000259" key="14">
    <source>
        <dbReference type="PROSITE" id="PS50011"/>
    </source>
</evidence>
<dbReference type="GO" id="GO:0005886">
    <property type="term" value="C:plasma membrane"/>
    <property type="evidence" value="ECO:0007669"/>
    <property type="project" value="TreeGrafter"/>
</dbReference>
<dbReference type="GO" id="GO:0032006">
    <property type="term" value="P:regulation of TOR signaling"/>
    <property type="evidence" value="ECO:0007669"/>
    <property type="project" value="TreeGrafter"/>
</dbReference>
<keyword evidence="6 10" id="KW-0067">ATP-binding</keyword>
<dbReference type="FunFam" id="1.10.510.10:FF:000341">
    <property type="entry name" value="Tyrosine-protein kinase receptor"/>
    <property type="match status" value="1"/>
</dbReference>
<dbReference type="PANTHER" id="PTHR24416">
    <property type="entry name" value="TYROSINE-PROTEIN KINASE RECEPTOR"/>
    <property type="match status" value="1"/>
</dbReference>
<proteinExistence type="inferred from homology"/>
<dbReference type="PROSITE" id="PS00109">
    <property type="entry name" value="PROTEIN_KINASE_TYR"/>
    <property type="match status" value="1"/>
</dbReference>
<dbReference type="GO" id="GO:0004714">
    <property type="term" value="F:transmembrane receptor protein tyrosine kinase activity"/>
    <property type="evidence" value="ECO:0007669"/>
    <property type="project" value="UniProtKB-EC"/>
</dbReference>
<dbReference type="OrthoDB" id="7543966at2759"/>
<dbReference type="PROSITE" id="PS50011">
    <property type="entry name" value="PROTEIN_KINASE_DOM"/>
    <property type="match status" value="1"/>
</dbReference>
<evidence type="ECO:0000313" key="15">
    <source>
        <dbReference type="EMBL" id="KMQ83770.1"/>
    </source>
</evidence>
<name>A0A0J7MTE2_LASNI</name>
<feature type="binding site" evidence="10 12">
    <location>
        <position position="64"/>
    </location>
    <ligand>
        <name>ATP</name>
        <dbReference type="ChEBI" id="CHEBI:30616"/>
    </ligand>
</feature>
<dbReference type="GO" id="GO:0005524">
    <property type="term" value="F:ATP binding"/>
    <property type="evidence" value="ECO:0007669"/>
    <property type="project" value="UniProtKB-UniRule"/>
</dbReference>
<dbReference type="GO" id="GO:0046872">
    <property type="term" value="F:metal ion binding"/>
    <property type="evidence" value="ECO:0007669"/>
    <property type="project" value="UniProtKB-KW"/>
</dbReference>
<comment type="caution">
    <text evidence="15">The sequence shown here is derived from an EMBL/GenBank/DDBJ whole genome shotgun (WGS) entry which is preliminary data.</text>
</comment>
<keyword evidence="4 10" id="KW-0547">Nucleotide-binding</keyword>
<keyword evidence="11" id="KW-0479">Metal-binding</keyword>
<keyword evidence="13" id="KW-0472">Membrane</keyword>
<comment type="subcellular location">
    <subcellularLocation>
        <location evidence="1">Membrane</location>
        <topology evidence="1">Single-pass membrane protein</topology>
    </subcellularLocation>
</comment>
<keyword evidence="5 15" id="KW-0418">Kinase</keyword>
<dbReference type="AlphaFoldDB" id="A0A0J7MTE2"/>
<dbReference type="InterPro" id="IPR011009">
    <property type="entry name" value="Kinase-like_dom_sf"/>
</dbReference>
<dbReference type="PROSITE" id="PS00107">
    <property type="entry name" value="PROTEIN_KINASE_ATP"/>
    <property type="match status" value="1"/>
</dbReference>
<evidence type="ECO:0000256" key="4">
    <source>
        <dbReference type="ARBA" id="ARBA00022741"/>
    </source>
</evidence>
<dbReference type="STRING" id="67767.A0A0J7MTE2"/>
<keyword evidence="13" id="KW-0675">Receptor</keyword>
<dbReference type="PRINTS" id="PR00109">
    <property type="entry name" value="TYRKINASE"/>
</dbReference>
<feature type="active site" description="Proton acceptor" evidence="9">
    <location>
        <position position="164"/>
    </location>
</feature>
<dbReference type="InterPro" id="IPR000719">
    <property type="entry name" value="Prot_kinase_dom"/>
</dbReference>
<accession>A0A0J7MTE2</accession>
<dbReference type="Gene3D" id="3.30.200.20">
    <property type="entry name" value="Phosphorylase Kinase, domain 1"/>
    <property type="match status" value="1"/>
</dbReference>
<keyword evidence="11" id="KW-0460">Magnesium</keyword>
<dbReference type="InterPro" id="IPR008266">
    <property type="entry name" value="Tyr_kinase_AS"/>
</dbReference>
<evidence type="ECO:0000256" key="12">
    <source>
        <dbReference type="PROSITE-ProRule" id="PRU10141"/>
    </source>
</evidence>
<dbReference type="Gene3D" id="1.10.510.10">
    <property type="entry name" value="Transferase(Phosphotransferase) domain 1"/>
    <property type="match status" value="1"/>
</dbReference>
<keyword evidence="2 13" id="KW-0597">Phosphoprotein</keyword>
<dbReference type="PIRSF" id="PIRSF000615">
    <property type="entry name" value="TyrPK_CSF1-R"/>
    <property type="match status" value="1"/>
</dbReference>
<gene>
    <name evidence="15" type="ORF">RF55_19138</name>
</gene>
<evidence type="ECO:0000256" key="8">
    <source>
        <dbReference type="ARBA" id="ARBA00051243"/>
    </source>
</evidence>
<dbReference type="PROSITE" id="PS00239">
    <property type="entry name" value="RECEPTOR_TYR_KIN_II"/>
    <property type="match status" value="1"/>
</dbReference>
<protein>
    <recommendedName>
        <fullName evidence="13">Tyrosine-protein kinase receptor</fullName>
        <ecNumber evidence="13">2.7.10.1</ecNumber>
    </recommendedName>
</protein>
<evidence type="ECO:0000256" key="6">
    <source>
        <dbReference type="ARBA" id="ARBA00022840"/>
    </source>
</evidence>
<keyword evidence="16" id="KW-1185">Reference proteome</keyword>
<evidence type="ECO:0000313" key="16">
    <source>
        <dbReference type="Proteomes" id="UP000036403"/>
    </source>
</evidence>
<feature type="binding site" evidence="10">
    <location>
        <position position="168"/>
    </location>
    <ligand>
        <name>ATP</name>
        <dbReference type="ChEBI" id="CHEBI:30616"/>
    </ligand>
</feature>
<dbReference type="PaxDb" id="67767-A0A0J7MTE2"/>
<dbReference type="InterPro" id="IPR001245">
    <property type="entry name" value="Ser-Thr/Tyr_kinase_cat_dom"/>
</dbReference>
<dbReference type="Proteomes" id="UP000036403">
    <property type="component" value="Unassembled WGS sequence"/>
</dbReference>
<feature type="domain" description="Protein kinase" evidence="14">
    <location>
        <begin position="31"/>
        <end position="301"/>
    </location>
</feature>
<comment type="similarity">
    <text evidence="13">Belongs to the protein kinase superfamily. Tyr protein kinase family. Insulin receptor subfamily.</text>
</comment>
<comment type="catalytic activity">
    <reaction evidence="8 13">
        <text>L-tyrosyl-[protein] + ATP = O-phospho-L-tyrosyl-[protein] + ADP + H(+)</text>
        <dbReference type="Rhea" id="RHEA:10596"/>
        <dbReference type="Rhea" id="RHEA-COMP:10136"/>
        <dbReference type="Rhea" id="RHEA-COMP:20101"/>
        <dbReference type="ChEBI" id="CHEBI:15378"/>
        <dbReference type="ChEBI" id="CHEBI:30616"/>
        <dbReference type="ChEBI" id="CHEBI:46858"/>
        <dbReference type="ChEBI" id="CHEBI:61978"/>
        <dbReference type="ChEBI" id="CHEBI:456216"/>
        <dbReference type="EC" id="2.7.10.1"/>
    </reaction>
</comment>
<keyword evidence="3" id="KW-0808">Transferase</keyword>
<sequence length="324" mass="37126">MPYVQLNALYAPKLQCNPDEFALTIIEKKQIILAKLLGSGAFGKVFQGTVKDFEGLDTTPVAVKMLRKNASSQEKKEFLKEAKLMSHFRHKHVLRLLGICLDADSPWLILELMEAGDLLNYLRESRKLRPSDSQALRLQDLLAMCEDVARGCYYLEEQHFVHRDLACRNCLISARNRETRIVKIGDFGLARDIYKDDYYRMKGEGLLPVRWMAPESLVIGIFTSQSDVWAFGVLMWEITSLGEEPYPAKNNSEVLQYVREGGKLPKPLNCPPTLYQLMLRCWNAVNDRPNFILCLKNIVTLRDNIEDTILSSVDIIRRAEVNRS</sequence>
<feature type="binding site" evidence="10">
    <location>
        <begin position="111"/>
        <end position="117"/>
    </location>
    <ligand>
        <name>ATP</name>
        <dbReference type="ChEBI" id="CHEBI:30616"/>
    </ligand>
</feature>
<feature type="binding site" evidence="11">
    <location>
        <position position="169"/>
    </location>
    <ligand>
        <name>Mg(2+)</name>
        <dbReference type="ChEBI" id="CHEBI:18420"/>
    </ligand>
</feature>
<evidence type="ECO:0000256" key="13">
    <source>
        <dbReference type="RuleBase" id="RU000312"/>
    </source>
</evidence>
<evidence type="ECO:0000256" key="2">
    <source>
        <dbReference type="ARBA" id="ARBA00022553"/>
    </source>
</evidence>
<keyword evidence="13" id="KW-0812">Transmembrane</keyword>
<evidence type="ECO:0000256" key="7">
    <source>
        <dbReference type="ARBA" id="ARBA00023137"/>
    </source>
</evidence>
<dbReference type="InterPro" id="IPR050122">
    <property type="entry name" value="RTK"/>
</dbReference>
<dbReference type="SMART" id="SM00219">
    <property type="entry name" value="TyrKc"/>
    <property type="match status" value="1"/>
</dbReference>
<organism evidence="15 16">
    <name type="scientific">Lasius niger</name>
    <name type="common">Black garden ant</name>
    <dbReference type="NCBI Taxonomy" id="67767"/>
    <lineage>
        <taxon>Eukaryota</taxon>
        <taxon>Metazoa</taxon>
        <taxon>Ecdysozoa</taxon>
        <taxon>Arthropoda</taxon>
        <taxon>Hexapoda</taxon>
        <taxon>Insecta</taxon>
        <taxon>Pterygota</taxon>
        <taxon>Neoptera</taxon>
        <taxon>Endopterygota</taxon>
        <taxon>Hymenoptera</taxon>
        <taxon>Apocrita</taxon>
        <taxon>Aculeata</taxon>
        <taxon>Formicoidea</taxon>
        <taxon>Formicidae</taxon>
        <taxon>Formicinae</taxon>
        <taxon>Lasius</taxon>
        <taxon>Lasius</taxon>
    </lineage>
</organism>
<dbReference type="GO" id="GO:0007169">
    <property type="term" value="P:cell surface receptor protein tyrosine kinase signaling pathway"/>
    <property type="evidence" value="ECO:0007669"/>
    <property type="project" value="InterPro"/>
</dbReference>
<keyword evidence="7" id="KW-0829">Tyrosine-protein kinase</keyword>
<feature type="binding site" evidence="11">
    <location>
        <position position="186"/>
    </location>
    <ligand>
        <name>Mg(2+)</name>
        <dbReference type="ChEBI" id="CHEBI:18420"/>
    </ligand>
</feature>
<evidence type="ECO:0000256" key="1">
    <source>
        <dbReference type="ARBA" id="ARBA00004167"/>
    </source>
</evidence>
<dbReference type="Pfam" id="PF07714">
    <property type="entry name" value="PK_Tyr_Ser-Thr"/>
    <property type="match status" value="1"/>
</dbReference>
<dbReference type="GO" id="GO:0043235">
    <property type="term" value="C:receptor complex"/>
    <property type="evidence" value="ECO:0007669"/>
    <property type="project" value="TreeGrafter"/>
</dbReference>
<evidence type="ECO:0000256" key="3">
    <source>
        <dbReference type="ARBA" id="ARBA00022679"/>
    </source>
</evidence>
<dbReference type="SUPFAM" id="SSF56112">
    <property type="entry name" value="Protein kinase-like (PK-like)"/>
    <property type="match status" value="1"/>
</dbReference>
<feature type="binding site" evidence="10">
    <location>
        <begin position="38"/>
        <end position="45"/>
    </location>
    <ligand>
        <name>ATP</name>
        <dbReference type="ChEBI" id="CHEBI:30616"/>
    </ligand>
</feature>
<dbReference type="InterPro" id="IPR020635">
    <property type="entry name" value="Tyr_kinase_cat_dom"/>
</dbReference>
<reference evidence="15 16" key="1">
    <citation type="submission" date="2015-04" db="EMBL/GenBank/DDBJ databases">
        <title>Lasius niger genome sequencing.</title>
        <authorList>
            <person name="Konorov E.A."/>
            <person name="Nikitin M.A."/>
            <person name="Kirill M.V."/>
            <person name="Chang P."/>
        </authorList>
    </citation>
    <scope>NUCLEOTIDE SEQUENCE [LARGE SCALE GENOMIC DNA]</scope>
    <source>
        <tissue evidence="15">Whole</tissue>
    </source>
</reference>